<evidence type="ECO:0008006" key="3">
    <source>
        <dbReference type="Google" id="ProtNLM"/>
    </source>
</evidence>
<dbReference type="HOGENOM" id="CLU_1688720_0_0_1"/>
<dbReference type="AlphaFoldDB" id="V4AYK2"/>
<dbReference type="CTD" id="20242369"/>
<accession>V4AYK2</accession>
<evidence type="ECO:0000313" key="2">
    <source>
        <dbReference type="Proteomes" id="UP000030746"/>
    </source>
</evidence>
<dbReference type="OrthoDB" id="10595718at2759"/>
<sequence>MVVYKGDLSHVGNFQQLMLELRAQGLPQQVRNFSGEGGKRFSEWIRDIGKAGVSVSANDSRLVGLALQTSTGLAGNFVLRHIKANPNISSRDLKAILSARFSDHSDQQFTLQKLRRAKQSHGESVQAFGDKLINLADDAYNLLHTLSFSRIWLTFL</sequence>
<dbReference type="KEGG" id="lgi:LOTGIDRAFT_173423"/>
<gene>
    <name evidence="1" type="ORF">LOTGIDRAFT_173423</name>
</gene>
<proteinExistence type="predicted"/>
<organism evidence="1 2">
    <name type="scientific">Lottia gigantea</name>
    <name type="common">Giant owl limpet</name>
    <dbReference type="NCBI Taxonomy" id="225164"/>
    <lineage>
        <taxon>Eukaryota</taxon>
        <taxon>Metazoa</taxon>
        <taxon>Spiralia</taxon>
        <taxon>Lophotrochozoa</taxon>
        <taxon>Mollusca</taxon>
        <taxon>Gastropoda</taxon>
        <taxon>Patellogastropoda</taxon>
        <taxon>Lottioidea</taxon>
        <taxon>Lottiidae</taxon>
        <taxon>Lottia</taxon>
    </lineage>
</organism>
<dbReference type="Proteomes" id="UP000030746">
    <property type="component" value="Unassembled WGS sequence"/>
</dbReference>
<protein>
    <recommendedName>
        <fullName evidence="3">Retrotransposon gag domain-containing protein</fullName>
    </recommendedName>
</protein>
<dbReference type="EMBL" id="KB200828">
    <property type="protein sequence ID" value="ESP00186.1"/>
    <property type="molecule type" value="Genomic_DNA"/>
</dbReference>
<name>V4AYK2_LOTGI</name>
<evidence type="ECO:0000313" key="1">
    <source>
        <dbReference type="EMBL" id="ESP00186.1"/>
    </source>
</evidence>
<dbReference type="GeneID" id="20242369"/>
<dbReference type="RefSeq" id="XP_009049149.1">
    <property type="nucleotide sequence ID" value="XM_009050901.1"/>
</dbReference>
<keyword evidence="2" id="KW-1185">Reference proteome</keyword>
<reference evidence="1 2" key="1">
    <citation type="journal article" date="2013" name="Nature">
        <title>Insights into bilaterian evolution from three spiralian genomes.</title>
        <authorList>
            <person name="Simakov O."/>
            <person name="Marletaz F."/>
            <person name="Cho S.J."/>
            <person name="Edsinger-Gonzales E."/>
            <person name="Havlak P."/>
            <person name="Hellsten U."/>
            <person name="Kuo D.H."/>
            <person name="Larsson T."/>
            <person name="Lv J."/>
            <person name="Arendt D."/>
            <person name="Savage R."/>
            <person name="Osoegawa K."/>
            <person name="de Jong P."/>
            <person name="Grimwood J."/>
            <person name="Chapman J.A."/>
            <person name="Shapiro H."/>
            <person name="Aerts A."/>
            <person name="Otillar R.P."/>
            <person name="Terry A.Y."/>
            <person name="Boore J.L."/>
            <person name="Grigoriev I.V."/>
            <person name="Lindberg D.R."/>
            <person name="Seaver E.C."/>
            <person name="Weisblat D.A."/>
            <person name="Putnam N.H."/>
            <person name="Rokhsar D.S."/>
        </authorList>
    </citation>
    <scope>NUCLEOTIDE SEQUENCE [LARGE SCALE GENOMIC DNA]</scope>
</reference>